<dbReference type="InterPro" id="IPR050263">
    <property type="entry name" value="Bact_Fimbrial_Adh_Pro"/>
</dbReference>
<dbReference type="InterPro" id="IPR000259">
    <property type="entry name" value="Adhesion_dom_fimbrial"/>
</dbReference>
<dbReference type="GO" id="GO:0043709">
    <property type="term" value="P:cell adhesion involved in single-species biofilm formation"/>
    <property type="evidence" value="ECO:0007669"/>
    <property type="project" value="TreeGrafter"/>
</dbReference>
<dbReference type="Proteomes" id="UP001208074">
    <property type="component" value="Unassembled WGS sequence"/>
</dbReference>
<gene>
    <name evidence="5" type="ORF">OSH02_18365</name>
</gene>
<evidence type="ECO:0000313" key="6">
    <source>
        <dbReference type="Proteomes" id="UP001208074"/>
    </source>
</evidence>
<dbReference type="Gene3D" id="2.60.40.1090">
    <property type="entry name" value="Fimbrial-type adhesion domain"/>
    <property type="match status" value="1"/>
</dbReference>
<proteinExistence type="inferred from homology"/>
<dbReference type="InterPro" id="IPR036937">
    <property type="entry name" value="Adhesion_dom_fimbrial_sf"/>
</dbReference>
<dbReference type="Pfam" id="PF00419">
    <property type="entry name" value="Fimbrial"/>
    <property type="match status" value="1"/>
</dbReference>
<dbReference type="EMBL" id="JAPKNB010000018">
    <property type="protein sequence ID" value="MCX5567341.1"/>
    <property type="molecule type" value="Genomic_DNA"/>
</dbReference>
<dbReference type="AlphaFoldDB" id="A0AAW5VVY7"/>
<evidence type="ECO:0000256" key="1">
    <source>
        <dbReference type="ARBA" id="ARBA00004561"/>
    </source>
</evidence>
<feature type="domain" description="Fimbrial-type adhesion" evidence="4">
    <location>
        <begin position="228"/>
        <end position="383"/>
    </location>
</feature>
<organism evidence="5 6">
    <name type="scientific">Alcaligenes phenolicus</name>
    <dbReference type="NCBI Taxonomy" id="232846"/>
    <lineage>
        <taxon>Bacteria</taxon>
        <taxon>Pseudomonadati</taxon>
        <taxon>Pseudomonadota</taxon>
        <taxon>Betaproteobacteria</taxon>
        <taxon>Burkholderiales</taxon>
        <taxon>Alcaligenaceae</taxon>
        <taxon>Alcaligenes</taxon>
    </lineage>
</organism>
<dbReference type="PANTHER" id="PTHR33420:SF14">
    <property type="entry name" value="TYPE 1 FIMBRIN D-MANNOSE SPECIFIC ADHESIN"/>
    <property type="match status" value="1"/>
</dbReference>
<evidence type="ECO:0000256" key="2">
    <source>
        <dbReference type="ARBA" id="ARBA00006671"/>
    </source>
</evidence>
<comment type="similarity">
    <text evidence="2">Belongs to the fimbrial protein family.</text>
</comment>
<dbReference type="PANTHER" id="PTHR33420">
    <property type="entry name" value="FIMBRIAL SUBUNIT ELFA-RELATED"/>
    <property type="match status" value="1"/>
</dbReference>
<sequence length="384" mass="41517">MWNVLFKRPELSRQRTVWPKALILPIVLLMGVGQVQAQSATCFRSRDLTPSTNWSMAPSGSVFKNGDVVGRTSAYAQYYVPIAHGETIRIDANGQIVSNPYRAVPLSGMPGLGLIVRWSGYSSTVTLTPVGPVAPSGTIISSSQWTSMLQARTTANYTLTQFYSFELVVIDDKVYRGGKLTFTEVDKVRVLIANQRGTGTPQLCVDGYIDPMAALTGTVQVPELPRPALPSCKFSTSTLTQSVTLGPVDPGQIPSSSTLRPSGEAGQNYFLIEGTGCTKDTKLSFYFTDTRDTATTKNYLLTSNPAVGIRLFYRGEYEPLPFGPAPSGSWVPQRYAPTLGPATADGATLTTGFTAQYVRLPNKTEADIRPGPLEAAATFVIMYP</sequence>
<dbReference type="InterPro" id="IPR008966">
    <property type="entry name" value="Adhesion_dom_sf"/>
</dbReference>
<evidence type="ECO:0000256" key="3">
    <source>
        <dbReference type="ARBA" id="ARBA00023263"/>
    </source>
</evidence>
<dbReference type="GO" id="GO:0009289">
    <property type="term" value="C:pilus"/>
    <property type="evidence" value="ECO:0007669"/>
    <property type="project" value="UniProtKB-SubCell"/>
</dbReference>
<evidence type="ECO:0000259" key="4">
    <source>
        <dbReference type="Pfam" id="PF00419"/>
    </source>
</evidence>
<name>A0AAW5VVY7_9BURK</name>
<keyword evidence="3" id="KW-0281">Fimbrium</keyword>
<comment type="caution">
    <text evidence="5">The sequence shown here is derived from an EMBL/GenBank/DDBJ whole genome shotgun (WGS) entry which is preliminary data.</text>
</comment>
<reference evidence="5" key="1">
    <citation type="submission" date="2022-11" db="EMBL/GenBank/DDBJ databases">
        <title>Biodiversity and phylogenetic relationships of bacteria.</title>
        <authorList>
            <person name="Machado R.A.R."/>
            <person name="Bhat A."/>
            <person name="Loulou A."/>
            <person name="Kallel S."/>
        </authorList>
    </citation>
    <scope>NUCLEOTIDE SEQUENCE</scope>
    <source>
        <strain evidence="5">DSM 16503</strain>
    </source>
</reference>
<evidence type="ECO:0000313" key="5">
    <source>
        <dbReference type="EMBL" id="MCX5567341.1"/>
    </source>
</evidence>
<dbReference type="RefSeq" id="WP_266140779.1">
    <property type="nucleotide sequence ID" value="NZ_JAPKNB010000018.1"/>
</dbReference>
<dbReference type="SUPFAM" id="SSF49401">
    <property type="entry name" value="Bacterial adhesins"/>
    <property type="match status" value="1"/>
</dbReference>
<comment type="subcellular location">
    <subcellularLocation>
        <location evidence="1">Fimbrium</location>
    </subcellularLocation>
</comment>
<accession>A0AAW5VVY7</accession>
<protein>
    <submittedName>
        <fullName evidence="5">Fimbrial protein</fullName>
    </submittedName>
</protein>